<protein>
    <submittedName>
        <fullName evidence="1">Uncharacterized protein</fullName>
    </submittedName>
</protein>
<gene>
    <name evidence="1" type="ordered locus">Srot_0906</name>
</gene>
<dbReference type="HOGENOM" id="CLU_1229182_0_0_11"/>
<dbReference type="RefSeq" id="WP_013137839.1">
    <property type="nucleotide sequence ID" value="NC_014168.1"/>
</dbReference>
<evidence type="ECO:0000313" key="2">
    <source>
        <dbReference type="Proteomes" id="UP000002247"/>
    </source>
</evidence>
<accession>D6ZEA3</accession>
<keyword evidence="2" id="KW-1185">Reference proteome</keyword>
<dbReference type="AlphaFoldDB" id="D6ZEA3"/>
<reference evidence="1 2" key="1">
    <citation type="journal article" date="2010" name="Stand. Genomic Sci.">
        <title>Complete genome sequence of Segniliparus rotundus type strain (CDC 1076).</title>
        <authorList>
            <person name="Sikorski J."/>
            <person name="Lapidus A."/>
            <person name="Copeland A."/>
            <person name="Misra M."/>
            <person name="Glavina Del Rio T."/>
            <person name="Nolan M."/>
            <person name="Lucas S."/>
            <person name="Chen F."/>
            <person name="Tice H."/>
            <person name="Cheng J.F."/>
            <person name="Jando M."/>
            <person name="Schneider S."/>
            <person name="Bruce D."/>
            <person name="Goodwin L."/>
            <person name="Pitluck S."/>
            <person name="Liolios K."/>
            <person name="Mikhailova N."/>
            <person name="Pati A."/>
            <person name="Ivanova N."/>
            <person name="Mavromatis K."/>
            <person name="Chen A."/>
            <person name="Palaniappan K."/>
            <person name="Chertkov O."/>
            <person name="Land M."/>
            <person name="Hauser L."/>
            <person name="Chang Y.J."/>
            <person name="Jeffries C.D."/>
            <person name="Brettin T."/>
            <person name="Detter J.C."/>
            <person name="Han C."/>
            <person name="Rohde M."/>
            <person name="Goker M."/>
            <person name="Bristow J."/>
            <person name="Eisen J.A."/>
            <person name="Markowitz V."/>
            <person name="Hugenholtz P."/>
            <person name="Kyrpides N.C."/>
            <person name="Klenk H.P."/>
        </authorList>
    </citation>
    <scope>NUCLEOTIDE SEQUENCE [LARGE SCALE GENOMIC DNA]</scope>
    <source>
        <strain evidence="2">ATCC BAA-972 / CDC 1076 / CIP 108378 / DSM 44985 / JCM 13578</strain>
    </source>
</reference>
<dbReference type="EMBL" id="CP001958">
    <property type="protein sequence ID" value="ADG97383.1"/>
    <property type="molecule type" value="Genomic_DNA"/>
</dbReference>
<dbReference type="Proteomes" id="UP000002247">
    <property type="component" value="Chromosome"/>
</dbReference>
<proteinExistence type="predicted"/>
<evidence type="ECO:0000313" key="1">
    <source>
        <dbReference type="EMBL" id="ADG97383.1"/>
    </source>
</evidence>
<dbReference type="STRING" id="640132.Srot_0906"/>
<organism evidence="1 2">
    <name type="scientific">Segniliparus rotundus (strain ATCC BAA-972 / CDC 1076 / CIP 108378 / DSM 44985 / JCM 13578)</name>
    <dbReference type="NCBI Taxonomy" id="640132"/>
    <lineage>
        <taxon>Bacteria</taxon>
        <taxon>Bacillati</taxon>
        <taxon>Actinomycetota</taxon>
        <taxon>Actinomycetes</taxon>
        <taxon>Mycobacteriales</taxon>
        <taxon>Segniliparaceae</taxon>
        <taxon>Segniliparus</taxon>
    </lineage>
</organism>
<dbReference type="KEGG" id="srt:Srot_0906"/>
<name>D6ZEA3_SEGRD</name>
<sequence>MSAPKPETSPSASEPAGPFFSGRVVNWSVGSPTVKLKTGDTVAFTWMDVSLKFTLNSFTQELGTRDPKHPGTLTVRVGKDWAAAITVEIVKNESTYRPFDPKKGMPPLGYTDNDWFRRPQLQVRADHHGEFKSGSDNWDNLWTSYGGTGLRDALKPAAQDQRPKTIAVKEYFDLKPEREEDSQTVELYTNPRLQLVLWSPNLRGLPGVDEIHASEVIAAEWSIQR</sequence>